<dbReference type="Proteomes" id="UP001292094">
    <property type="component" value="Unassembled WGS sequence"/>
</dbReference>
<feature type="compositionally biased region" description="Polar residues" evidence="1">
    <location>
        <begin position="20"/>
        <end position="31"/>
    </location>
</feature>
<accession>A0AAE1U399</accession>
<feature type="compositionally biased region" description="Basic and acidic residues" evidence="1">
    <location>
        <begin position="67"/>
        <end position="81"/>
    </location>
</feature>
<evidence type="ECO:0000313" key="3">
    <source>
        <dbReference type="Proteomes" id="UP001292094"/>
    </source>
</evidence>
<dbReference type="AlphaFoldDB" id="A0AAE1U399"/>
<organism evidence="2 3">
    <name type="scientific">Petrolisthes manimaculis</name>
    <dbReference type="NCBI Taxonomy" id="1843537"/>
    <lineage>
        <taxon>Eukaryota</taxon>
        <taxon>Metazoa</taxon>
        <taxon>Ecdysozoa</taxon>
        <taxon>Arthropoda</taxon>
        <taxon>Crustacea</taxon>
        <taxon>Multicrustacea</taxon>
        <taxon>Malacostraca</taxon>
        <taxon>Eumalacostraca</taxon>
        <taxon>Eucarida</taxon>
        <taxon>Decapoda</taxon>
        <taxon>Pleocyemata</taxon>
        <taxon>Anomura</taxon>
        <taxon>Galatheoidea</taxon>
        <taxon>Porcellanidae</taxon>
        <taxon>Petrolisthes</taxon>
    </lineage>
</organism>
<sequence length="81" mass="9784">MVNTYGKYYVDEVSVGRHTPQGTSPYLTTTRDGQKKHREKRHREKKHREKKQAKETQGKRKRKRKYKGEEHRTGGDDWTRK</sequence>
<evidence type="ECO:0000313" key="2">
    <source>
        <dbReference type="EMBL" id="KAK4304534.1"/>
    </source>
</evidence>
<keyword evidence="3" id="KW-1185">Reference proteome</keyword>
<evidence type="ECO:0000256" key="1">
    <source>
        <dbReference type="SAM" id="MobiDB-lite"/>
    </source>
</evidence>
<dbReference type="EMBL" id="JAWZYT010002412">
    <property type="protein sequence ID" value="KAK4304534.1"/>
    <property type="molecule type" value="Genomic_DNA"/>
</dbReference>
<feature type="region of interest" description="Disordered" evidence="1">
    <location>
        <begin position="1"/>
        <end position="81"/>
    </location>
</feature>
<reference evidence="2" key="1">
    <citation type="submission" date="2023-11" db="EMBL/GenBank/DDBJ databases">
        <title>Genome assemblies of two species of porcelain crab, Petrolisthes cinctipes and Petrolisthes manimaculis (Anomura: Porcellanidae).</title>
        <authorList>
            <person name="Angst P."/>
        </authorList>
    </citation>
    <scope>NUCLEOTIDE SEQUENCE</scope>
    <source>
        <strain evidence="2">PB745_02</strain>
        <tissue evidence="2">Gill</tissue>
    </source>
</reference>
<gene>
    <name evidence="2" type="ORF">Pmani_023527</name>
</gene>
<comment type="caution">
    <text evidence="2">The sequence shown here is derived from an EMBL/GenBank/DDBJ whole genome shotgun (WGS) entry which is preliminary data.</text>
</comment>
<protein>
    <submittedName>
        <fullName evidence="2">Uncharacterized protein</fullName>
    </submittedName>
</protein>
<proteinExistence type="predicted"/>
<name>A0AAE1U399_9EUCA</name>
<feature type="compositionally biased region" description="Basic residues" evidence="1">
    <location>
        <begin position="34"/>
        <end position="51"/>
    </location>
</feature>